<keyword evidence="8" id="KW-1185">Reference proteome</keyword>
<evidence type="ECO:0000313" key="8">
    <source>
        <dbReference type="Proteomes" id="UP000016931"/>
    </source>
</evidence>
<dbReference type="GO" id="GO:0016020">
    <property type="term" value="C:membrane"/>
    <property type="evidence" value="ECO:0007669"/>
    <property type="project" value="UniProtKB-SubCell"/>
</dbReference>
<sequence>MEQHNELVRQIARSVKDFYDKKQKFRIFRGASNSSRNQALRDKKNVVDTSGLNHVLKVDTDKLLIFVEANVPMDRLVEATLAHGLTPAVVADFPGITVGGAYSGTTGESSSYKHGFFNRTVDHVEMVLASGEIVICSETENADLFHGAAGGLGSFGVVTMLAIRVEKAKKYVETVYHPVTSIQEAVDKVKHFTSPGVEYDRWDYVDGILWSKTSGAVITGRRTNECAPGAAVARFSAPTDPWFAWHVEERLKESKNTPVTEFIPLPEYYFRYDRGGFWVGASVFEATNGYVPFSKRTRYWLDDFLHTRMLYASMHALFLNVQIIQDVAVPMKAAADFIEWETENIKIWPLWLCPLKQSPAPTLHPHTSEKRADGTPELMMNVGIWGAPLEVSIDCYLDENKMIEDKLHEVGGMKWMYAASFATEDDWWRPFDREWYHSLRKKYHATTLPTIFDKARTDPVKLRQREENATWKDFITYGIYFPGAAPLALAKAWLGGEWKKKRQSTWMNWVPREKDSIK</sequence>
<dbReference type="Proteomes" id="UP000016931">
    <property type="component" value="Unassembled WGS sequence"/>
</dbReference>
<dbReference type="GO" id="GO:0050614">
    <property type="term" value="F:Delta24-sterol reductase activity"/>
    <property type="evidence" value="ECO:0007669"/>
    <property type="project" value="UniProtKB-EC"/>
</dbReference>
<dbReference type="GO" id="GO:0071949">
    <property type="term" value="F:FAD binding"/>
    <property type="evidence" value="ECO:0007669"/>
    <property type="project" value="InterPro"/>
</dbReference>
<dbReference type="eggNOG" id="KOG1262">
    <property type="taxonomic scope" value="Eukaryota"/>
</dbReference>
<accession>M3CNW1</accession>
<dbReference type="PROSITE" id="PS51387">
    <property type="entry name" value="FAD_PCMH"/>
    <property type="match status" value="1"/>
</dbReference>
<dbReference type="GeneID" id="27904693"/>
<dbReference type="GO" id="GO:0005737">
    <property type="term" value="C:cytoplasm"/>
    <property type="evidence" value="ECO:0007669"/>
    <property type="project" value="TreeGrafter"/>
</dbReference>
<dbReference type="EC" id="1.3.1.72" evidence="2"/>
<dbReference type="GO" id="GO:0000246">
    <property type="term" value="F:Delta24(24-1) sterol reductase activity"/>
    <property type="evidence" value="ECO:0007669"/>
    <property type="project" value="TreeGrafter"/>
</dbReference>
<dbReference type="GO" id="GO:0008202">
    <property type="term" value="P:steroid metabolic process"/>
    <property type="evidence" value="ECO:0007669"/>
    <property type="project" value="TreeGrafter"/>
</dbReference>
<evidence type="ECO:0000256" key="3">
    <source>
        <dbReference type="ARBA" id="ARBA00022692"/>
    </source>
</evidence>
<dbReference type="InterPro" id="IPR040165">
    <property type="entry name" value="Diminuto-like"/>
</dbReference>
<name>M3CNW1_SPHMS</name>
<evidence type="ECO:0000256" key="1">
    <source>
        <dbReference type="ARBA" id="ARBA00004167"/>
    </source>
</evidence>
<dbReference type="AlphaFoldDB" id="M3CNW1"/>
<evidence type="ECO:0000259" key="6">
    <source>
        <dbReference type="PROSITE" id="PS51387"/>
    </source>
</evidence>
<gene>
    <name evidence="7" type="ORF">SEPMUDRAFT_154277</name>
</gene>
<dbReference type="Gene3D" id="3.30.465.10">
    <property type="match status" value="1"/>
</dbReference>
<dbReference type="InterPro" id="IPR016169">
    <property type="entry name" value="FAD-bd_PCMH_sub2"/>
</dbReference>
<dbReference type="OMA" id="IVICSET"/>
<dbReference type="HOGENOM" id="CLU_025883_0_0_1"/>
<reference evidence="7 8" key="1">
    <citation type="journal article" date="2012" name="PLoS Pathog.">
        <title>Diverse lifestyles and strategies of plant pathogenesis encoded in the genomes of eighteen Dothideomycetes fungi.</title>
        <authorList>
            <person name="Ohm R.A."/>
            <person name="Feau N."/>
            <person name="Henrissat B."/>
            <person name="Schoch C.L."/>
            <person name="Horwitz B.A."/>
            <person name="Barry K.W."/>
            <person name="Condon B.J."/>
            <person name="Copeland A.C."/>
            <person name="Dhillon B."/>
            <person name="Glaser F."/>
            <person name="Hesse C.N."/>
            <person name="Kosti I."/>
            <person name="LaButti K."/>
            <person name="Lindquist E.A."/>
            <person name="Lucas S."/>
            <person name="Salamov A.A."/>
            <person name="Bradshaw R.E."/>
            <person name="Ciuffetti L."/>
            <person name="Hamelin R.C."/>
            <person name="Kema G.H.J."/>
            <person name="Lawrence C."/>
            <person name="Scott J.A."/>
            <person name="Spatafora J.W."/>
            <person name="Turgeon B.G."/>
            <person name="de Wit P.J.G.M."/>
            <person name="Zhong S."/>
            <person name="Goodwin S.B."/>
            <person name="Grigoriev I.V."/>
        </authorList>
    </citation>
    <scope>NUCLEOTIDE SEQUENCE [LARGE SCALE GENOMIC DNA]</scope>
    <source>
        <strain evidence="7 8">SO2202</strain>
    </source>
</reference>
<proteinExistence type="predicted"/>
<organism evidence="7 8">
    <name type="scientific">Sphaerulina musiva (strain SO2202)</name>
    <name type="common">Poplar stem canker fungus</name>
    <name type="synonym">Septoria musiva</name>
    <dbReference type="NCBI Taxonomy" id="692275"/>
    <lineage>
        <taxon>Eukaryota</taxon>
        <taxon>Fungi</taxon>
        <taxon>Dikarya</taxon>
        <taxon>Ascomycota</taxon>
        <taxon>Pezizomycotina</taxon>
        <taxon>Dothideomycetes</taxon>
        <taxon>Dothideomycetidae</taxon>
        <taxon>Mycosphaerellales</taxon>
        <taxon>Mycosphaerellaceae</taxon>
        <taxon>Sphaerulina</taxon>
    </lineage>
</organism>
<dbReference type="RefSeq" id="XP_016763579.1">
    <property type="nucleotide sequence ID" value="XM_016907556.1"/>
</dbReference>
<dbReference type="OrthoDB" id="415825at2759"/>
<dbReference type="EMBL" id="KB456261">
    <property type="protein sequence ID" value="EMF15458.1"/>
    <property type="molecule type" value="Genomic_DNA"/>
</dbReference>
<dbReference type="PANTHER" id="PTHR10801">
    <property type="entry name" value="24-DEHYDROCHOLESTEROL REDUCTASE"/>
    <property type="match status" value="1"/>
</dbReference>
<dbReference type="Pfam" id="PF01565">
    <property type="entry name" value="FAD_binding_4"/>
    <property type="match status" value="1"/>
</dbReference>
<evidence type="ECO:0000256" key="5">
    <source>
        <dbReference type="ARBA" id="ARBA00023136"/>
    </source>
</evidence>
<keyword evidence="5" id="KW-0472">Membrane</keyword>
<keyword evidence="3" id="KW-0812">Transmembrane</keyword>
<dbReference type="InterPro" id="IPR016166">
    <property type="entry name" value="FAD-bd_PCMH"/>
</dbReference>
<evidence type="ECO:0000256" key="2">
    <source>
        <dbReference type="ARBA" id="ARBA00012405"/>
    </source>
</evidence>
<dbReference type="InterPro" id="IPR006094">
    <property type="entry name" value="Oxid_FAD_bind_N"/>
</dbReference>
<evidence type="ECO:0000313" key="7">
    <source>
        <dbReference type="EMBL" id="EMF15458.1"/>
    </source>
</evidence>
<keyword evidence="4" id="KW-1133">Transmembrane helix</keyword>
<dbReference type="SUPFAM" id="SSF56176">
    <property type="entry name" value="FAD-binding/transporter-associated domain-like"/>
    <property type="match status" value="1"/>
</dbReference>
<dbReference type="STRING" id="692275.M3CNW1"/>
<dbReference type="InterPro" id="IPR036318">
    <property type="entry name" value="FAD-bd_PCMH-like_sf"/>
</dbReference>
<evidence type="ECO:0000256" key="4">
    <source>
        <dbReference type="ARBA" id="ARBA00022989"/>
    </source>
</evidence>
<comment type="subcellular location">
    <subcellularLocation>
        <location evidence="1">Membrane</location>
        <topology evidence="1">Single-pass membrane protein</topology>
    </subcellularLocation>
</comment>
<dbReference type="PANTHER" id="PTHR10801:SF10">
    <property type="entry name" value="FAD BINDING DOMAIN PROTEIN (AFU_ORTHOLOGUE AFUA_6G14300)"/>
    <property type="match status" value="1"/>
</dbReference>
<feature type="domain" description="FAD-binding PCMH-type" evidence="6">
    <location>
        <begin position="1"/>
        <end position="168"/>
    </location>
</feature>
<protein>
    <recommendedName>
        <fullName evidence="2">Delta(24)-sterol reductase</fullName>
        <ecNumber evidence="2">1.3.1.72</ecNumber>
    </recommendedName>
</protein>